<evidence type="ECO:0000313" key="4">
    <source>
        <dbReference type="Proteomes" id="UP000517765"/>
    </source>
</evidence>
<feature type="domain" description="NERD" evidence="2">
    <location>
        <begin position="68"/>
        <end position="112"/>
    </location>
</feature>
<comment type="caution">
    <text evidence="3">The sequence shown here is derived from an EMBL/GenBank/DDBJ whole genome shotgun (WGS) entry which is preliminary data.</text>
</comment>
<dbReference type="InterPro" id="IPR011528">
    <property type="entry name" value="NERD"/>
</dbReference>
<protein>
    <submittedName>
        <fullName evidence="3">NERD domain-containing protein</fullName>
    </submittedName>
</protein>
<keyword evidence="1" id="KW-0472">Membrane</keyword>
<evidence type="ECO:0000313" key="3">
    <source>
        <dbReference type="EMBL" id="MBB1258859.1"/>
    </source>
</evidence>
<gene>
    <name evidence="3" type="ORF">H3147_08445</name>
</gene>
<sequence length="275" mass="28922">MDAMDVPAPPPAGGSLWLHPDDDLAPNRPGEHLYARLEASPPPAPVRLAHRLLGRPDPHRQAARELTAARRVAAEIDALEIGGWHALHALPLPAGAYLDHLLVGPGGLFAVRAAWCGGVRVRVGQDVARLGRGRVRPLPRECLRATALAGHALSRALGRPVRARAVLVAVGARAVAVVPGVAGLLVLRERELAGFGRRGGVLSPTAVDSLHQSARDRRTWLRAAAAWRSVDSPGRGAGSAAFAKTAEGERAEGCRTCVASGPVWLVMLTLRLGQA</sequence>
<dbReference type="RefSeq" id="WP_181356269.1">
    <property type="nucleotide sequence ID" value="NZ_JABJXA010000035.1"/>
</dbReference>
<dbReference type="Proteomes" id="UP000517765">
    <property type="component" value="Unassembled WGS sequence"/>
</dbReference>
<reference evidence="4" key="1">
    <citation type="submission" date="2020-05" db="EMBL/GenBank/DDBJ databases">
        <title>Classification of alakaliphilic streptomycetes isolated from an alkaline soil next to Lonar Crater, India and a proposal for the recognition of Streptomyces alkaliterrae sp. nov.</title>
        <authorList>
            <person name="Golinska P."/>
        </authorList>
    </citation>
    <scope>NUCLEOTIDE SEQUENCE [LARGE SCALE GENOMIC DNA]</scope>
    <source>
        <strain evidence="4">OF8</strain>
    </source>
</reference>
<dbReference type="EMBL" id="JABJXA010000035">
    <property type="protein sequence ID" value="MBB1258859.1"/>
    <property type="molecule type" value="Genomic_DNA"/>
</dbReference>
<dbReference type="AlphaFoldDB" id="A0A7W3WUP7"/>
<keyword evidence="1" id="KW-0812">Transmembrane</keyword>
<dbReference type="Pfam" id="PF08378">
    <property type="entry name" value="NERD"/>
    <property type="match status" value="1"/>
</dbReference>
<evidence type="ECO:0000259" key="2">
    <source>
        <dbReference type="Pfam" id="PF08378"/>
    </source>
</evidence>
<name>A0A7W3WUP7_9ACTN</name>
<organism evidence="3 4">
    <name type="scientific">Streptomyces alkaliterrae</name>
    <dbReference type="NCBI Taxonomy" id="2213162"/>
    <lineage>
        <taxon>Bacteria</taxon>
        <taxon>Bacillati</taxon>
        <taxon>Actinomycetota</taxon>
        <taxon>Actinomycetes</taxon>
        <taxon>Kitasatosporales</taxon>
        <taxon>Streptomycetaceae</taxon>
        <taxon>Streptomyces</taxon>
    </lineage>
</organism>
<keyword evidence="1" id="KW-1133">Transmembrane helix</keyword>
<proteinExistence type="predicted"/>
<evidence type="ECO:0000256" key="1">
    <source>
        <dbReference type="SAM" id="Phobius"/>
    </source>
</evidence>
<feature type="transmembrane region" description="Helical" evidence="1">
    <location>
        <begin position="165"/>
        <end position="187"/>
    </location>
</feature>
<accession>A0A7W3WUP7</accession>